<dbReference type="InterPro" id="IPR001138">
    <property type="entry name" value="Zn2Cys6_DnaBD"/>
</dbReference>
<dbReference type="PROSITE" id="PS00463">
    <property type="entry name" value="ZN2_CY6_FUNGAL_1"/>
    <property type="match status" value="1"/>
</dbReference>
<feature type="region of interest" description="Disordered" evidence="2">
    <location>
        <begin position="280"/>
        <end position="315"/>
    </location>
</feature>
<protein>
    <recommendedName>
        <fullName evidence="3">Zn(2)-C6 fungal-type domain-containing protein</fullName>
    </recommendedName>
</protein>
<evidence type="ECO:0000259" key="3">
    <source>
        <dbReference type="PROSITE" id="PS50048"/>
    </source>
</evidence>
<feature type="compositionally biased region" description="Basic and acidic residues" evidence="2">
    <location>
        <begin position="1"/>
        <end position="10"/>
    </location>
</feature>
<sequence length="546" mass="61015">MVSSDKTWRVKKDRKRATTQRKSCDTCHKSKTRCDRRRPVCSTCEIFGRACTYLQRDQDGAPEPHSKQRSGDAQGSAITIPPPQLPPPQQQHHLHHHHHLPYARDHDFMPAEVQPLPQLSSSSTKSSSPDDILLERAVDDLWNYSFNSVELHAKLPAAGEPLLPCSWCLDFSCDHCRQLERSIPDDQDLLHDRDVQISVAELLMDAMASRSDRESATILAAVRAGIPRMAIYAALISPDCSNIGLTQVLEHQQGSITQQYDAVMSNAHDQIWHQLRYEPTTAHQDGPPTEVAGDLKHPRRRHPMGRPAPSLQSMHSSLTDAGKDVCIPQWAILPPRTLIGAGDTFDDAMATMQAEIAAGADIEAYCGAHAYLGALLHPRHSHATPRLSQIIAGMLARLLPDEVAGSVTSLALMWLHWCVWSWLLSPTEEKFNRIPSLLKPTPWQICRPHTLVYDFVIVPALRDHLCNNPLTNNVWLTEAGNTMLCCWPKTALHALCRNPITKAIDLHPDCKSYAGRPQNWSFGPVIRTHFPDMDRYASIRSNGSPV</sequence>
<dbReference type="Pfam" id="PF11905">
    <property type="entry name" value="DUF3425"/>
    <property type="match status" value="1"/>
</dbReference>
<proteinExistence type="predicted"/>
<evidence type="ECO:0000313" key="5">
    <source>
        <dbReference type="Proteomes" id="UP000503462"/>
    </source>
</evidence>
<dbReference type="PANTHER" id="PTHR37012:SF2">
    <property type="entry name" value="BZIP DOMAIN-CONTAINING PROTEIN-RELATED"/>
    <property type="match status" value="1"/>
</dbReference>
<reference evidence="4 5" key="1">
    <citation type="journal article" date="2016" name="Sci. Rep.">
        <title>Peltaster fructicola genome reveals evolution from an invasive phytopathogen to an ectophytic parasite.</title>
        <authorList>
            <person name="Xu C."/>
            <person name="Chen H."/>
            <person name="Gleason M.L."/>
            <person name="Xu J.R."/>
            <person name="Liu H."/>
            <person name="Zhang R."/>
            <person name="Sun G."/>
        </authorList>
    </citation>
    <scope>NUCLEOTIDE SEQUENCE [LARGE SCALE GENOMIC DNA]</scope>
    <source>
        <strain evidence="4 5">LNHT1506</strain>
    </source>
</reference>
<gene>
    <name evidence="4" type="ORF">AMS68_005853</name>
</gene>
<feature type="compositionally biased region" description="Basic and acidic residues" evidence="2">
    <location>
        <begin position="58"/>
        <end position="70"/>
    </location>
</feature>
<evidence type="ECO:0000313" key="4">
    <source>
        <dbReference type="EMBL" id="QIX00336.1"/>
    </source>
</evidence>
<dbReference type="SUPFAM" id="SSF57701">
    <property type="entry name" value="Zn2/Cys6 DNA-binding domain"/>
    <property type="match status" value="1"/>
</dbReference>
<dbReference type="Proteomes" id="UP000503462">
    <property type="component" value="Chromosome 4"/>
</dbReference>
<evidence type="ECO:0000256" key="2">
    <source>
        <dbReference type="SAM" id="MobiDB-lite"/>
    </source>
</evidence>
<dbReference type="PANTHER" id="PTHR37012">
    <property type="entry name" value="B-ZIP TRANSCRIPTION FACTOR (EUROFUNG)-RELATED"/>
    <property type="match status" value="1"/>
</dbReference>
<evidence type="ECO:0000256" key="1">
    <source>
        <dbReference type="ARBA" id="ARBA00023242"/>
    </source>
</evidence>
<feature type="domain" description="Zn(2)-C6 fungal-type" evidence="3">
    <location>
        <begin position="23"/>
        <end position="53"/>
    </location>
</feature>
<dbReference type="CDD" id="cd00067">
    <property type="entry name" value="GAL4"/>
    <property type="match status" value="1"/>
</dbReference>
<keyword evidence="5" id="KW-1185">Reference proteome</keyword>
<dbReference type="OrthoDB" id="2985014at2759"/>
<dbReference type="GO" id="GO:0008270">
    <property type="term" value="F:zinc ion binding"/>
    <property type="evidence" value="ECO:0007669"/>
    <property type="project" value="InterPro"/>
</dbReference>
<dbReference type="InterPro" id="IPR036864">
    <property type="entry name" value="Zn2-C6_fun-type_DNA-bd_sf"/>
</dbReference>
<dbReference type="PROSITE" id="PS50048">
    <property type="entry name" value="ZN2_CY6_FUNGAL_2"/>
    <property type="match status" value="1"/>
</dbReference>
<keyword evidence="1" id="KW-0539">Nucleus</keyword>
<dbReference type="AlphaFoldDB" id="A0A6H0Y075"/>
<dbReference type="SMART" id="SM00066">
    <property type="entry name" value="GAL4"/>
    <property type="match status" value="1"/>
</dbReference>
<organism evidence="4 5">
    <name type="scientific">Peltaster fructicola</name>
    <dbReference type="NCBI Taxonomy" id="286661"/>
    <lineage>
        <taxon>Eukaryota</taxon>
        <taxon>Fungi</taxon>
        <taxon>Dikarya</taxon>
        <taxon>Ascomycota</taxon>
        <taxon>Pezizomycotina</taxon>
        <taxon>Dothideomycetes</taxon>
        <taxon>Dothideomycetes incertae sedis</taxon>
        <taxon>Peltaster</taxon>
    </lineage>
</organism>
<feature type="region of interest" description="Disordered" evidence="2">
    <location>
        <begin position="58"/>
        <end position="98"/>
    </location>
</feature>
<dbReference type="GO" id="GO:0000981">
    <property type="term" value="F:DNA-binding transcription factor activity, RNA polymerase II-specific"/>
    <property type="evidence" value="ECO:0007669"/>
    <property type="project" value="InterPro"/>
</dbReference>
<accession>A0A6H0Y075</accession>
<feature type="compositionally biased region" description="Pro residues" evidence="2">
    <location>
        <begin position="80"/>
        <end position="89"/>
    </location>
</feature>
<dbReference type="InterPro" id="IPR021833">
    <property type="entry name" value="DUF3425"/>
</dbReference>
<dbReference type="EMBL" id="CP051142">
    <property type="protein sequence ID" value="QIX00336.1"/>
    <property type="molecule type" value="Genomic_DNA"/>
</dbReference>
<dbReference type="Pfam" id="PF00172">
    <property type="entry name" value="Zn_clus"/>
    <property type="match status" value="1"/>
</dbReference>
<name>A0A6H0Y075_9PEZI</name>
<feature type="region of interest" description="Disordered" evidence="2">
    <location>
        <begin position="1"/>
        <end position="33"/>
    </location>
</feature>
<dbReference type="Gene3D" id="4.10.240.10">
    <property type="entry name" value="Zn(2)-C6 fungal-type DNA-binding domain"/>
    <property type="match status" value="1"/>
</dbReference>